<dbReference type="Gene3D" id="3.40.50.10610">
    <property type="entry name" value="ABC-type transport auxiliary lipoprotein component"/>
    <property type="match status" value="1"/>
</dbReference>
<reference evidence="1 2" key="1">
    <citation type="journal article" date="2011" name="J. Bacteriol.">
        <title>Genome sequence of 'Pedosphaera parvula' Ellin514, an aerobic Verrucomicrobial isolate from pasture soil.</title>
        <authorList>
            <person name="Kant R."/>
            <person name="van Passel M.W."/>
            <person name="Sangwan P."/>
            <person name="Palva A."/>
            <person name="Lucas S."/>
            <person name="Copeland A."/>
            <person name="Lapidus A."/>
            <person name="Glavina Del Rio T."/>
            <person name="Dalin E."/>
            <person name="Tice H."/>
            <person name="Bruce D."/>
            <person name="Goodwin L."/>
            <person name="Pitluck S."/>
            <person name="Chertkov O."/>
            <person name="Larimer F.W."/>
            <person name="Land M.L."/>
            <person name="Hauser L."/>
            <person name="Brettin T.S."/>
            <person name="Detter J.C."/>
            <person name="Han S."/>
            <person name="de Vos W.M."/>
            <person name="Janssen P.H."/>
            <person name="Smidt H."/>
        </authorList>
    </citation>
    <scope>NUCLEOTIDE SEQUENCE [LARGE SCALE GENOMIC DNA]</scope>
    <source>
        <strain evidence="1 2">Ellin514</strain>
    </source>
</reference>
<dbReference type="Pfam" id="PF03783">
    <property type="entry name" value="CsgG"/>
    <property type="match status" value="1"/>
</dbReference>
<gene>
    <name evidence="1" type="ORF">Cflav_PD2262</name>
</gene>
<dbReference type="SUPFAM" id="SSF48452">
    <property type="entry name" value="TPR-like"/>
    <property type="match status" value="1"/>
</dbReference>
<dbReference type="GO" id="GO:0030288">
    <property type="term" value="C:outer membrane-bounded periplasmic space"/>
    <property type="evidence" value="ECO:0007669"/>
    <property type="project" value="InterPro"/>
</dbReference>
<evidence type="ECO:0008006" key="3">
    <source>
        <dbReference type="Google" id="ProtNLM"/>
    </source>
</evidence>
<organism evidence="1 2">
    <name type="scientific">Pedosphaera parvula (strain Ellin514)</name>
    <dbReference type="NCBI Taxonomy" id="320771"/>
    <lineage>
        <taxon>Bacteria</taxon>
        <taxon>Pseudomonadati</taxon>
        <taxon>Verrucomicrobiota</taxon>
        <taxon>Pedosphaerae</taxon>
        <taxon>Pedosphaerales</taxon>
        <taxon>Pedosphaeraceae</taxon>
        <taxon>Pedosphaera</taxon>
    </lineage>
</organism>
<evidence type="ECO:0000313" key="1">
    <source>
        <dbReference type="EMBL" id="EEF59418.1"/>
    </source>
</evidence>
<dbReference type="Proteomes" id="UP000003688">
    <property type="component" value="Unassembled WGS sequence"/>
</dbReference>
<keyword evidence="2" id="KW-1185">Reference proteome</keyword>
<evidence type="ECO:0000313" key="2">
    <source>
        <dbReference type="Proteomes" id="UP000003688"/>
    </source>
</evidence>
<dbReference type="STRING" id="320771.Cflav_PD2262"/>
<dbReference type="Gene3D" id="2.130.10.10">
    <property type="entry name" value="YVTN repeat-like/Quinoprotein amine dehydrogenase"/>
    <property type="match status" value="1"/>
</dbReference>
<dbReference type="InterPro" id="IPR005534">
    <property type="entry name" value="Curli_assmbl/transp-comp_CsgG"/>
</dbReference>
<dbReference type="OrthoDB" id="4989at2"/>
<sequence precursor="true">MLFLLLTMLGGFTVWVTDSSAAAERGVKSHAVRLGIGRFNLGVEPNAEQSSALLADLLTARLSEVKEVELVERQAMDRIVKEMSLSLSQPMKASEAVQVGKLAGAEWLLTGSRQKSGGIDSLVIKILDAQTGQIRDLALIPVQNNDVNQTGDRIVDFVKNSTRIYSHHEQRIVFGIGNFENLSVDDRFGSFGNALRTSLESSHQGTRVSIVERSQMDALYSELRLNLAGLTENNGSTPTIRPAFVLVDGIYRTFQDTQFKISLVLRVQRIGGIVKTFSFKEIPGAELDVKIAKAIDSVIENTDGTHPPTLKQKESQEHFERGKALSSLRTLVDGYSFIGGYLISENKEKRRENIEAAVQEFQAALLLQPEWDEAKMYLAFCLCSPDIDRPEQARDYYQEVMSTGSDAKMRELARTLFIRSYLQRDDRKAIQLLSAEAESTTNADRRLRVFRMMEEPATQLFQAGKMSAEERVEYAKKMAFAACERDLAFAGTVKEKDMDCYHIVDGFFSEVCLFLPRDNAHKYIEQISDVMVKEFPSMEVYILGCAFVHVPIESGRHPNRLRELLAVLAGSPEIVKAQSRRNHDLFLRIVERSMSGKLYDLAEKAGTIVTMFHDQDMGWAGKEFQICMAYCDREQGRWREALAAFESMGKLEMLIGPEGPWGKERTEFSAEKAAEECRQHLGIAGHLPADSEDQAKRAPGKFSLGKSLATLGQNFLIACDGNRIWMADGCLLFEYDKSEETYREIKLPDGIEHEITCICVDKEQVWLGTAGNGILELNKHTAQIKVYRDGLFLPNISSLFLSGNRLWIGYGKRSEGGVGYMDLPSKQVHGLGVELNEKSLQTVTSGLSRHFVGNPEHGPPKERIASFSQIIPDELWVLVRGVGLKRYYVSKDEWRLSVDEWNSLNSTIKIDRSTFRAVVATPNAFVMASDSYAGGIDIYDREKQQHLVVPLLKCLREENGYRFKGVKALALDGGRVWAGGEGFLALINIATGRVEKLCDLRHEGVVIKSVQVEGDDLWVSAGNKLYRLPREPAHEVK</sequence>
<accession>B9XL67</accession>
<proteinExistence type="predicted"/>
<dbReference type="RefSeq" id="WP_007416558.1">
    <property type="nucleotide sequence ID" value="NZ_ABOX02000028.1"/>
</dbReference>
<dbReference type="InterPro" id="IPR011047">
    <property type="entry name" value="Quinoprotein_ADH-like_sf"/>
</dbReference>
<name>B9XL67_PEDPL</name>
<comment type="caution">
    <text evidence="1">The sequence shown here is derived from an EMBL/GenBank/DDBJ whole genome shotgun (WGS) entry which is preliminary data.</text>
</comment>
<protein>
    <recommendedName>
        <fullName evidence="3">Curli production assembly/transport component CsgG</fullName>
    </recommendedName>
</protein>
<dbReference type="SUPFAM" id="SSF50998">
    <property type="entry name" value="Quinoprotein alcohol dehydrogenase-like"/>
    <property type="match status" value="1"/>
</dbReference>
<dbReference type="InterPro" id="IPR015943">
    <property type="entry name" value="WD40/YVTN_repeat-like_dom_sf"/>
</dbReference>
<dbReference type="InterPro" id="IPR011990">
    <property type="entry name" value="TPR-like_helical_dom_sf"/>
</dbReference>
<dbReference type="EMBL" id="ABOX02000028">
    <property type="protein sequence ID" value="EEF59418.1"/>
    <property type="molecule type" value="Genomic_DNA"/>
</dbReference>
<dbReference type="AlphaFoldDB" id="B9XL67"/>